<dbReference type="SUPFAM" id="SSF52777">
    <property type="entry name" value="CoA-dependent acyltransferases"/>
    <property type="match status" value="4"/>
</dbReference>
<name>A0A168GLQ6_CORDF</name>
<dbReference type="PROSITE" id="PS00455">
    <property type="entry name" value="AMP_BINDING"/>
    <property type="match status" value="1"/>
</dbReference>
<dbReference type="Gene3D" id="3.30.559.10">
    <property type="entry name" value="Chloramphenicol acetyltransferase-like domain"/>
    <property type="match status" value="2"/>
</dbReference>
<dbReference type="InterPro" id="IPR036736">
    <property type="entry name" value="ACP-like_sf"/>
</dbReference>
<dbReference type="SUPFAM" id="SSF56801">
    <property type="entry name" value="Acetyl-CoA synthetase-like"/>
    <property type="match status" value="1"/>
</dbReference>
<comment type="caution">
    <text evidence="7">The sequence shown here is derived from an EMBL/GenBank/DDBJ whole genome shotgun (WGS) entry which is preliminary data.</text>
</comment>
<feature type="region of interest" description="Disordered" evidence="5">
    <location>
        <begin position="313"/>
        <end position="334"/>
    </location>
</feature>
<gene>
    <name evidence="7" type="ORF">LEL_06331</name>
</gene>
<evidence type="ECO:0000256" key="4">
    <source>
        <dbReference type="ARBA" id="ARBA00029454"/>
    </source>
</evidence>
<dbReference type="Pfam" id="PF00550">
    <property type="entry name" value="PP-binding"/>
    <property type="match status" value="1"/>
</dbReference>
<evidence type="ECO:0000256" key="3">
    <source>
        <dbReference type="ARBA" id="ARBA00022598"/>
    </source>
</evidence>
<dbReference type="STRING" id="1081108.A0A168GLQ6"/>
<dbReference type="GO" id="GO:0005737">
    <property type="term" value="C:cytoplasm"/>
    <property type="evidence" value="ECO:0007669"/>
    <property type="project" value="TreeGrafter"/>
</dbReference>
<dbReference type="Pfam" id="PF00668">
    <property type="entry name" value="Condensation"/>
    <property type="match status" value="2"/>
</dbReference>
<dbReference type="Gene3D" id="3.30.559.30">
    <property type="entry name" value="Nonribosomal peptide synthetase, condensation domain"/>
    <property type="match status" value="2"/>
</dbReference>
<dbReference type="GO" id="GO:0043041">
    <property type="term" value="P:amino acid activation for nonribosomal peptide biosynthetic process"/>
    <property type="evidence" value="ECO:0007669"/>
    <property type="project" value="TreeGrafter"/>
</dbReference>
<comment type="similarity">
    <text evidence="4">Belongs to the NRP synthetase family.</text>
</comment>
<proteinExistence type="inferred from homology"/>
<keyword evidence="1" id="KW-0596">Phosphopantetheine</keyword>
<dbReference type="GO" id="GO:0016874">
    <property type="term" value="F:ligase activity"/>
    <property type="evidence" value="ECO:0007669"/>
    <property type="project" value="UniProtKB-KW"/>
</dbReference>
<evidence type="ECO:0000256" key="2">
    <source>
        <dbReference type="ARBA" id="ARBA00022553"/>
    </source>
</evidence>
<dbReference type="OrthoDB" id="416786at2759"/>
<sequence>MDMTQRKDNSDRSVETSSPSGSISESEGSFPESLSTISDSPFSITSATKLEDSLHAGDSVLLDVKPDNPIEQVFRDCKNAKNDELLMTTLETEDLCDPTLAAKCTPCEFSTVQIPMVQGGSKLPGSNIIHYYEEYHPSQLTAAKEAWKLVLGNESIFHTVYRDPHTGCNLLPRLHWREFTTTSVRAYDEATTTSGSYGRGNGKPELAVPSWEGVCDTSVSMAVRFTVIHLETAADGTARRRSTLIWSIHHALIDGWSAALVLRKVKAAMEGDTVQPGPSYSSLCLSLEEMRMLRKAEGDAFWASRQRKLSDGRDDLLFPAPTPSPSEDGHHERGTAEEVRFNLRRHHTEELRQVAQSCGVTYATLLHAAWAICLSLCTDSDNVIIGTVISGRHLSLPGVLETVGPTVTTLPLQVDICWEMSLAEFFDDVYRRIKLLSQFAWTTMDNGCPSVVGHMFAMQPDVQEHADGGNLRPSFTRQTSDLPLSIIASDNGSITIQYHSKRFYSHHMKTLSRMFQRALMGICQTDKTLQRLAATVMSTKSLATLRSMGNCNSSSTTRASITDDLVTLFERVATTHPSAIAVEQADETVTYSELLERSGFVAQALLDLGVKPEEVVTVHADGSINWIVSIYGVLRAGAVYCPLDEAHPQDYRDSLFESSGARFFLATSRSCPSSIPKLAVSVLNVDSVVNNVCEAVNEPALDMVQNFPLRTRPRPWDRAYLIFTSGSTGKPKGVICSHQGLVAFQLDTSVRLKATVGVRVAQVMSVAFDGSIHELFSALSYGATLVLKSKEEAFGHLKIVDSAILTPSVASVLHPGDFPRLKTLYLVGEPVPQRVCDTWGAEKIVYNMYGPTEATCGATIKLLSPGKPVTIGGPNPTTRIYVLDHRQRLAPLGRVGEIYLAGVQVSQGYLNQPELNEKCFLPDPFCSGLGEFMYKTGDRGYWSKDGEICFLGRSDREMKLRGYRIHLESLESQIALVCKSLGALAVAVTRLDDELVCIVQTDNTCTSAVIQKTVRKAIPSFAVPRHMFIMNEIPTTPTGKIDYKAVVGLARRWIEEEEAEKAIKETGSAMTETEAMIVAIWEDVLENSDNSGALDIGPHSSLTQLGGHSLHHVRLASRLSAATRKPVPLRMLLDLPVLRDLAARIDETDVSPKLLDQDKIQDALTKDTSWAKLSDPSPLEQQWWHRYRHGSAGTSSFTVSYVGKYDTEKVDRGRLVDAWNTVLTRHDVFRRRYLPVPHSAPGVQRLVLPCEYSPRVEVVKTVNVRDELNRPFRLVDEPVRVFISDEMVVALWSHIICDYTTLQLVLREVAATYDNKPLGPVISLTDQIDSDGITGLSDISQSNLAFWSDCLGQVKDDRPGYLGSSSQRTSYDGKSVSATVSPSLWHRIQSQCSLQDITLQQIMVAAVAAAVSTHDELTEEGITLGVPFINRQTETDTCAVGLRLEPLPVRVPFVDSSASEATSARDMCSHASLRSYLSAVQDACRNSLYHAVPWHQLLEHLGVDPLEQLYDHPLFDCLVSFHDARLCSSSTLSNPSSVSEGGPWSVSPIGEGPGIEPQLVWGEGSKFRLMVEFVAVDDNTLVLRFEYDTACFEGAFGGTGRIESVRRAILHTVDALVSRDVDETGSFDALRQDLDRLWREETRAGFWTAVMAGGNDLDAVLLKDRNLGFQTSLLDLASK</sequence>
<feature type="domain" description="Carrier" evidence="6">
    <location>
        <begin position="1068"/>
        <end position="1149"/>
    </location>
</feature>
<organism evidence="7 8">
    <name type="scientific">Akanthomyces lecanii RCEF 1005</name>
    <dbReference type="NCBI Taxonomy" id="1081108"/>
    <lineage>
        <taxon>Eukaryota</taxon>
        <taxon>Fungi</taxon>
        <taxon>Dikarya</taxon>
        <taxon>Ascomycota</taxon>
        <taxon>Pezizomycotina</taxon>
        <taxon>Sordariomycetes</taxon>
        <taxon>Hypocreomycetidae</taxon>
        <taxon>Hypocreales</taxon>
        <taxon>Cordycipitaceae</taxon>
        <taxon>Akanthomyces</taxon>
        <taxon>Cordyceps confragosa</taxon>
    </lineage>
</organism>
<dbReference type="PROSITE" id="PS50075">
    <property type="entry name" value="CARRIER"/>
    <property type="match status" value="1"/>
</dbReference>
<dbReference type="GO" id="GO:0044550">
    <property type="term" value="P:secondary metabolite biosynthetic process"/>
    <property type="evidence" value="ECO:0007669"/>
    <property type="project" value="TreeGrafter"/>
</dbReference>
<dbReference type="GO" id="GO:0031177">
    <property type="term" value="F:phosphopantetheine binding"/>
    <property type="evidence" value="ECO:0007669"/>
    <property type="project" value="TreeGrafter"/>
</dbReference>
<dbReference type="InterPro" id="IPR010071">
    <property type="entry name" value="AA_adenyl_dom"/>
</dbReference>
<dbReference type="EMBL" id="AZHF01000004">
    <property type="protein sequence ID" value="OAA76647.1"/>
    <property type="molecule type" value="Genomic_DNA"/>
</dbReference>
<keyword evidence="2" id="KW-0597">Phosphoprotein</keyword>
<evidence type="ECO:0000313" key="8">
    <source>
        <dbReference type="Proteomes" id="UP000076881"/>
    </source>
</evidence>
<dbReference type="InterPro" id="IPR023213">
    <property type="entry name" value="CAT-like_dom_sf"/>
</dbReference>
<evidence type="ECO:0000259" key="6">
    <source>
        <dbReference type="PROSITE" id="PS50075"/>
    </source>
</evidence>
<dbReference type="InterPro" id="IPR042099">
    <property type="entry name" value="ANL_N_sf"/>
</dbReference>
<accession>A0A168GLQ6</accession>
<dbReference type="SUPFAM" id="SSF47336">
    <property type="entry name" value="ACP-like"/>
    <property type="match status" value="1"/>
</dbReference>
<dbReference type="Gene3D" id="3.30.300.30">
    <property type="match status" value="1"/>
</dbReference>
<dbReference type="Gene3D" id="1.10.1200.10">
    <property type="entry name" value="ACP-like"/>
    <property type="match status" value="1"/>
</dbReference>
<dbReference type="Proteomes" id="UP000076881">
    <property type="component" value="Unassembled WGS sequence"/>
</dbReference>
<dbReference type="InterPro" id="IPR001242">
    <property type="entry name" value="Condensation_dom"/>
</dbReference>
<keyword evidence="8" id="KW-1185">Reference proteome</keyword>
<dbReference type="NCBIfam" id="TIGR01733">
    <property type="entry name" value="AA-adenyl-dom"/>
    <property type="match status" value="1"/>
</dbReference>
<dbReference type="PANTHER" id="PTHR45527:SF11">
    <property type="entry name" value="NONRIBOSOMAL PEPTIDE SYNTHETASE 5"/>
    <property type="match status" value="1"/>
</dbReference>
<dbReference type="Gene3D" id="3.40.50.12780">
    <property type="entry name" value="N-terminal domain of ligase-like"/>
    <property type="match status" value="1"/>
</dbReference>
<dbReference type="InterPro" id="IPR020845">
    <property type="entry name" value="AMP-binding_CS"/>
</dbReference>
<feature type="region of interest" description="Disordered" evidence="5">
    <location>
        <begin position="1"/>
        <end position="37"/>
    </location>
</feature>
<keyword evidence="3" id="KW-0436">Ligase</keyword>
<reference evidence="7 8" key="1">
    <citation type="journal article" date="2016" name="Genome Biol. Evol.">
        <title>Divergent and convergent evolution of fungal pathogenicity.</title>
        <authorList>
            <person name="Shang Y."/>
            <person name="Xiao G."/>
            <person name="Zheng P."/>
            <person name="Cen K."/>
            <person name="Zhan S."/>
            <person name="Wang C."/>
        </authorList>
    </citation>
    <scope>NUCLEOTIDE SEQUENCE [LARGE SCALE GENOMIC DNA]</scope>
    <source>
        <strain evidence="7 8">RCEF 1005</strain>
    </source>
</reference>
<dbReference type="PANTHER" id="PTHR45527">
    <property type="entry name" value="NONRIBOSOMAL PEPTIDE SYNTHETASE"/>
    <property type="match status" value="1"/>
</dbReference>
<dbReference type="InterPro" id="IPR045851">
    <property type="entry name" value="AMP-bd_C_sf"/>
</dbReference>
<dbReference type="InterPro" id="IPR009081">
    <property type="entry name" value="PP-bd_ACP"/>
</dbReference>
<feature type="compositionally biased region" description="Low complexity" evidence="5">
    <location>
        <begin position="15"/>
        <end position="33"/>
    </location>
</feature>
<dbReference type="CDD" id="cd19537">
    <property type="entry name" value="C_NRPS-like"/>
    <property type="match status" value="1"/>
</dbReference>
<dbReference type="InterPro" id="IPR000873">
    <property type="entry name" value="AMP-dep_synth/lig_dom"/>
</dbReference>
<protein>
    <submittedName>
        <fullName evidence="7">Nonribosomal peptide synthase GliP-like protein</fullName>
    </submittedName>
</protein>
<evidence type="ECO:0000313" key="7">
    <source>
        <dbReference type="EMBL" id="OAA76647.1"/>
    </source>
</evidence>
<feature type="compositionally biased region" description="Basic and acidic residues" evidence="5">
    <location>
        <begin position="1"/>
        <end position="14"/>
    </location>
</feature>
<evidence type="ECO:0000256" key="5">
    <source>
        <dbReference type="SAM" id="MobiDB-lite"/>
    </source>
</evidence>
<dbReference type="Pfam" id="PF00501">
    <property type="entry name" value="AMP-binding"/>
    <property type="match status" value="1"/>
</dbReference>
<evidence type="ECO:0000256" key="1">
    <source>
        <dbReference type="ARBA" id="ARBA00022450"/>
    </source>
</evidence>